<feature type="disulfide bond" evidence="23">
    <location>
        <begin position="160"/>
        <end position="165"/>
    </location>
</feature>
<evidence type="ECO:0000256" key="24">
    <source>
        <dbReference type="PROSITE-ProRule" id="PRU10141"/>
    </source>
</evidence>
<keyword evidence="8 25" id="KW-0812">Transmembrane</keyword>
<dbReference type="Gene3D" id="1.10.510.10">
    <property type="entry name" value="Transferase(Phosphotransferase) domain 1"/>
    <property type="match status" value="1"/>
</dbReference>
<dbReference type="AlphaFoldDB" id="A0A9P0F3X0"/>
<evidence type="ECO:0000256" key="20">
    <source>
        <dbReference type="ARBA" id="ARBA00048773"/>
    </source>
</evidence>
<dbReference type="Gene3D" id="3.30.200.20">
    <property type="entry name" value="Phosphorylase Kinase, domain 1"/>
    <property type="match status" value="1"/>
</dbReference>
<evidence type="ECO:0000313" key="29">
    <source>
        <dbReference type="EMBL" id="CAH0390953.1"/>
    </source>
</evidence>
<dbReference type="PIRSF" id="PIRSF037393">
    <property type="entry name" value="TGFRII"/>
    <property type="match status" value="1"/>
</dbReference>
<evidence type="ECO:0000256" key="13">
    <source>
        <dbReference type="ARBA" id="ARBA00022840"/>
    </source>
</evidence>
<evidence type="ECO:0000256" key="1">
    <source>
        <dbReference type="ARBA" id="ARBA00001936"/>
    </source>
</evidence>
<accession>A0A9P0F3X0</accession>
<evidence type="ECO:0000256" key="9">
    <source>
        <dbReference type="ARBA" id="ARBA00022723"/>
    </source>
</evidence>
<dbReference type="Pfam" id="PF08515">
    <property type="entry name" value="TGF_beta_GS"/>
    <property type="match status" value="1"/>
</dbReference>
<dbReference type="InterPro" id="IPR000719">
    <property type="entry name" value="Prot_kinase_dom"/>
</dbReference>
<dbReference type="Pfam" id="PF00069">
    <property type="entry name" value="Pkinase"/>
    <property type="match status" value="1"/>
</dbReference>
<dbReference type="KEGG" id="btab:109032701"/>
<evidence type="ECO:0000256" key="11">
    <source>
        <dbReference type="ARBA" id="ARBA00022741"/>
    </source>
</evidence>
<evidence type="ECO:0000256" key="26">
    <source>
        <dbReference type="SAM" id="SignalP"/>
    </source>
</evidence>
<keyword evidence="12" id="KW-0418">Kinase</keyword>
<comment type="subcellular location">
    <subcellularLocation>
        <location evidence="3">Membrane</location>
        <topology evidence="3">Single-pass type I membrane protein</topology>
    </subcellularLocation>
</comment>
<evidence type="ECO:0000256" key="22">
    <source>
        <dbReference type="PIRSR" id="PIRSR037393-2"/>
    </source>
</evidence>
<dbReference type="InterPro" id="IPR017441">
    <property type="entry name" value="Protein_kinase_ATP_BS"/>
</dbReference>
<feature type="binding site" evidence="22 24">
    <location>
        <position position="306"/>
    </location>
    <ligand>
        <name>ATP</name>
        <dbReference type="ChEBI" id="CHEBI:30616"/>
    </ligand>
</feature>
<keyword evidence="10 26" id="KW-0732">Signal</keyword>
<keyword evidence="17" id="KW-0675">Receptor</keyword>
<comment type="similarity">
    <text evidence="4">Belongs to the protein kinase superfamily. TKL Ser/Thr protein kinase family. TGFB receptor subfamily.</text>
</comment>
<evidence type="ECO:0000313" key="30">
    <source>
        <dbReference type="Proteomes" id="UP001152759"/>
    </source>
</evidence>
<feature type="domain" description="Protein kinase" evidence="27">
    <location>
        <begin position="279"/>
        <end position="580"/>
    </location>
</feature>
<evidence type="ECO:0000256" key="17">
    <source>
        <dbReference type="ARBA" id="ARBA00023170"/>
    </source>
</evidence>
<keyword evidence="6" id="KW-0723">Serine/threonine-protein kinase</keyword>
<keyword evidence="11 22" id="KW-0547">Nucleotide-binding</keyword>
<evidence type="ECO:0000256" key="8">
    <source>
        <dbReference type="ARBA" id="ARBA00022692"/>
    </source>
</evidence>
<evidence type="ECO:0000256" key="16">
    <source>
        <dbReference type="ARBA" id="ARBA00023136"/>
    </source>
</evidence>
<comment type="catalytic activity">
    <reaction evidence="19">
        <text>L-seryl-[receptor-protein] + ATP = O-phospho-L-seryl-[receptor-protein] + ADP + H(+)</text>
        <dbReference type="Rhea" id="RHEA:18673"/>
        <dbReference type="Rhea" id="RHEA-COMP:11022"/>
        <dbReference type="Rhea" id="RHEA-COMP:11023"/>
        <dbReference type="ChEBI" id="CHEBI:15378"/>
        <dbReference type="ChEBI" id="CHEBI:29999"/>
        <dbReference type="ChEBI" id="CHEBI:30616"/>
        <dbReference type="ChEBI" id="CHEBI:83421"/>
        <dbReference type="ChEBI" id="CHEBI:456216"/>
        <dbReference type="EC" id="2.7.11.30"/>
    </reaction>
</comment>
<dbReference type="Pfam" id="PF01064">
    <property type="entry name" value="Activin_recp"/>
    <property type="match status" value="1"/>
</dbReference>
<dbReference type="GO" id="GO:0046872">
    <property type="term" value="F:metal ion binding"/>
    <property type="evidence" value="ECO:0007669"/>
    <property type="project" value="UniProtKB-KW"/>
</dbReference>
<protein>
    <recommendedName>
        <fullName evidence="5">receptor protein serine/threonine kinase</fullName>
        <ecNumber evidence="5">2.7.11.30</ecNumber>
    </recommendedName>
</protein>
<keyword evidence="9" id="KW-0479">Metal-binding</keyword>
<dbReference type="FunFam" id="3.30.200.20:FF:000064">
    <property type="entry name" value="Receptor protein serine/threonine kinase"/>
    <property type="match status" value="1"/>
</dbReference>
<evidence type="ECO:0000256" key="12">
    <source>
        <dbReference type="ARBA" id="ARBA00022777"/>
    </source>
</evidence>
<evidence type="ECO:0000256" key="19">
    <source>
        <dbReference type="ARBA" id="ARBA00047681"/>
    </source>
</evidence>
<comment type="catalytic activity">
    <reaction evidence="20">
        <text>L-threonyl-[receptor-protein] + ATP = O-phospho-L-threonyl-[receptor-protein] + ADP + H(+)</text>
        <dbReference type="Rhea" id="RHEA:44880"/>
        <dbReference type="Rhea" id="RHEA-COMP:11024"/>
        <dbReference type="Rhea" id="RHEA-COMP:11025"/>
        <dbReference type="ChEBI" id="CHEBI:15378"/>
        <dbReference type="ChEBI" id="CHEBI:30013"/>
        <dbReference type="ChEBI" id="CHEBI:30616"/>
        <dbReference type="ChEBI" id="CHEBI:61977"/>
        <dbReference type="ChEBI" id="CHEBI:456216"/>
        <dbReference type="EC" id="2.7.11.30"/>
    </reaction>
</comment>
<dbReference type="PANTHER" id="PTHR23255">
    <property type="entry name" value="TRANSFORMING GROWTH FACTOR-BETA RECEPTOR TYPE I AND II"/>
    <property type="match status" value="1"/>
</dbReference>
<gene>
    <name evidence="29" type="ORF">BEMITA_LOCUS9622</name>
</gene>
<feature type="signal peptide" evidence="26">
    <location>
        <begin position="1"/>
        <end position="21"/>
    </location>
</feature>
<dbReference type="InterPro" id="IPR017194">
    <property type="entry name" value="Transform_growth_fac-b_typ-2"/>
</dbReference>
<comment type="cofactor">
    <cofactor evidence="2">
        <name>Mg(2+)</name>
        <dbReference type="ChEBI" id="CHEBI:18420"/>
    </cofactor>
</comment>
<dbReference type="SUPFAM" id="SSF56112">
    <property type="entry name" value="Protein kinase-like (PK-like)"/>
    <property type="match status" value="1"/>
</dbReference>
<dbReference type="OrthoDB" id="69842at2759"/>
<dbReference type="GO" id="GO:0005524">
    <property type="term" value="F:ATP binding"/>
    <property type="evidence" value="ECO:0007669"/>
    <property type="project" value="UniProtKB-UniRule"/>
</dbReference>
<name>A0A9P0F3X0_BEMTA</name>
<dbReference type="PROSITE" id="PS51256">
    <property type="entry name" value="GS"/>
    <property type="match status" value="1"/>
</dbReference>
<dbReference type="PROSITE" id="PS00107">
    <property type="entry name" value="PROTEIN_KINASE_ATP"/>
    <property type="match status" value="1"/>
</dbReference>
<evidence type="ECO:0000256" key="21">
    <source>
        <dbReference type="PIRSR" id="PIRSR037393-1"/>
    </source>
</evidence>
<dbReference type="GO" id="GO:0004675">
    <property type="term" value="F:transmembrane receptor protein serine/threonine kinase activity"/>
    <property type="evidence" value="ECO:0007669"/>
    <property type="project" value="UniProtKB-EC"/>
</dbReference>
<dbReference type="PROSITE" id="PS00108">
    <property type="entry name" value="PROTEIN_KINASE_ST"/>
    <property type="match status" value="1"/>
</dbReference>
<keyword evidence="7" id="KW-0808">Transferase</keyword>
<reference evidence="29" key="1">
    <citation type="submission" date="2021-12" db="EMBL/GenBank/DDBJ databases">
        <authorList>
            <person name="King R."/>
        </authorList>
    </citation>
    <scope>NUCLEOTIDE SEQUENCE</scope>
</reference>
<dbReference type="FunFam" id="1.10.510.10:FF:000018">
    <property type="entry name" value="Receptor protein serine/threonine kinase"/>
    <property type="match status" value="1"/>
</dbReference>
<evidence type="ECO:0000256" key="23">
    <source>
        <dbReference type="PIRSR" id="PIRSR037393-3"/>
    </source>
</evidence>
<comment type="cofactor">
    <cofactor evidence="1">
        <name>Mn(2+)</name>
        <dbReference type="ChEBI" id="CHEBI:29035"/>
    </cofactor>
</comment>
<dbReference type="GO" id="GO:0071363">
    <property type="term" value="P:cellular response to growth factor stimulus"/>
    <property type="evidence" value="ECO:0007669"/>
    <property type="project" value="TreeGrafter"/>
</dbReference>
<evidence type="ECO:0000256" key="10">
    <source>
        <dbReference type="ARBA" id="ARBA00022729"/>
    </source>
</evidence>
<evidence type="ECO:0000256" key="2">
    <source>
        <dbReference type="ARBA" id="ARBA00001946"/>
    </source>
</evidence>
<feature type="active site" description="Proton acceptor" evidence="21">
    <location>
        <position position="407"/>
    </location>
</feature>
<evidence type="ECO:0000256" key="4">
    <source>
        <dbReference type="ARBA" id="ARBA00009605"/>
    </source>
</evidence>
<evidence type="ECO:0000256" key="7">
    <source>
        <dbReference type="ARBA" id="ARBA00022679"/>
    </source>
</evidence>
<evidence type="ECO:0000256" key="25">
    <source>
        <dbReference type="SAM" id="Phobius"/>
    </source>
</evidence>
<evidence type="ECO:0000256" key="3">
    <source>
        <dbReference type="ARBA" id="ARBA00004479"/>
    </source>
</evidence>
<dbReference type="InterPro" id="IPR011009">
    <property type="entry name" value="Kinase-like_dom_sf"/>
</dbReference>
<dbReference type="PROSITE" id="PS50011">
    <property type="entry name" value="PROTEIN_KINASE_DOM"/>
    <property type="match status" value="1"/>
</dbReference>
<evidence type="ECO:0000259" key="27">
    <source>
        <dbReference type="PROSITE" id="PS50011"/>
    </source>
</evidence>
<dbReference type="CDD" id="cd14142">
    <property type="entry name" value="STKc_ACVR1_ALK1"/>
    <property type="match status" value="1"/>
</dbReference>
<dbReference type="InterPro" id="IPR003605">
    <property type="entry name" value="GS_dom"/>
</dbReference>
<keyword evidence="13 22" id="KW-0067">ATP-binding</keyword>
<dbReference type="CDD" id="cd23600">
    <property type="entry name" value="TFP_LU_ECD_Sax"/>
    <property type="match status" value="1"/>
</dbReference>
<feature type="chain" id="PRO_5040333293" description="receptor protein serine/threonine kinase" evidence="26">
    <location>
        <begin position="22"/>
        <end position="580"/>
    </location>
</feature>
<evidence type="ECO:0000256" key="14">
    <source>
        <dbReference type="ARBA" id="ARBA00022842"/>
    </source>
</evidence>
<dbReference type="SUPFAM" id="SSF57302">
    <property type="entry name" value="Snake toxin-like"/>
    <property type="match status" value="1"/>
</dbReference>
<dbReference type="InterPro" id="IPR045860">
    <property type="entry name" value="Snake_toxin-like_sf"/>
</dbReference>
<dbReference type="Gene3D" id="2.10.60.10">
    <property type="entry name" value="CD59"/>
    <property type="match status" value="1"/>
</dbReference>
<keyword evidence="18" id="KW-0325">Glycoprotein</keyword>
<dbReference type="Proteomes" id="UP001152759">
    <property type="component" value="Chromosome 5"/>
</dbReference>
<dbReference type="EC" id="2.7.11.30" evidence="5"/>
<dbReference type="PANTHER" id="PTHR23255:SF72">
    <property type="entry name" value="RECEPTOR PROTEIN SERINE_THREONINE KINASE"/>
    <property type="match status" value="1"/>
</dbReference>
<dbReference type="SMART" id="SM00467">
    <property type="entry name" value="GS"/>
    <property type="match status" value="1"/>
</dbReference>
<keyword evidence="30" id="KW-1185">Reference proteome</keyword>
<keyword evidence="23" id="KW-1015">Disulfide bond</keyword>
<evidence type="ECO:0000256" key="18">
    <source>
        <dbReference type="ARBA" id="ARBA00023180"/>
    </source>
</evidence>
<evidence type="ECO:0000256" key="6">
    <source>
        <dbReference type="ARBA" id="ARBA00022527"/>
    </source>
</evidence>
<sequence>MVLSRLCVLFTLSILVTLSIGDVDVIYDDDNGLKALVANVTDVEHSSDSLDSRTAKVKENIVYASLLKAQNLHARPALKRIKCHSCDNDCDTKGVCTDAIVCYTAHTRDSTGAETKARGCTVEANHVTMYCGPHNISAGSLILRKDYTGPDGHHAVVDCCSTDFCNNASFPELRPQERDGEFSYESQKYILKLFLAIFGPLVGIGALSSIAILVMRRNHHKRLLAARELHANAFITDGDVLRATAAGESTVREYLEQSLTSGSGSGLPLLVQRTLAKQISLVECIGKGRYGEVWRGVWHGENVAVKIFFSRDEASWSRETEIYSTVLFRHDNILGYIGSDMISRNSCTQLWLVTHYHALGSLYDHLNRTTLNHYQMMKICLSILNGLSHLHTEIFGTQGKPAIAHRDIKTKNILVKANGTCVIADFGLAVMHYHSTGQMDIPPNPRVGTKRYMSPEVLDETLNMSYFDAFRHVDMYALGLVLWEVCRRTVVNGIVEDYRPPFFDHVPNDPSFEDMRKVVCIDQYRPDIPNRWSSDAVLSGMSKLMRECWHPNPNARLTALRVKKTLVKLKTNLLPKNDEW</sequence>
<keyword evidence="14" id="KW-0460">Magnesium</keyword>
<dbReference type="EMBL" id="OU963866">
    <property type="protein sequence ID" value="CAH0390953.1"/>
    <property type="molecule type" value="Genomic_DNA"/>
</dbReference>
<dbReference type="InterPro" id="IPR008271">
    <property type="entry name" value="Ser/Thr_kinase_AS"/>
</dbReference>
<proteinExistence type="inferred from homology"/>
<feature type="transmembrane region" description="Helical" evidence="25">
    <location>
        <begin position="193"/>
        <end position="214"/>
    </location>
</feature>
<dbReference type="InterPro" id="IPR000333">
    <property type="entry name" value="TGFB_receptor"/>
</dbReference>
<dbReference type="SMART" id="SM00220">
    <property type="entry name" value="S_TKc"/>
    <property type="match status" value="1"/>
</dbReference>
<keyword evidence="16 25" id="KW-0472">Membrane</keyword>
<evidence type="ECO:0000256" key="5">
    <source>
        <dbReference type="ARBA" id="ARBA00012401"/>
    </source>
</evidence>
<dbReference type="InterPro" id="IPR000472">
    <property type="entry name" value="Activin_recp"/>
</dbReference>
<evidence type="ECO:0000256" key="15">
    <source>
        <dbReference type="ARBA" id="ARBA00022989"/>
    </source>
</evidence>
<organism evidence="29 30">
    <name type="scientific">Bemisia tabaci</name>
    <name type="common">Sweetpotato whitefly</name>
    <name type="synonym">Aleurodes tabaci</name>
    <dbReference type="NCBI Taxonomy" id="7038"/>
    <lineage>
        <taxon>Eukaryota</taxon>
        <taxon>Metazoa</taxon>
        <taxon>Ecdysozoa</taxon>
        <taxon>Arthropoda</taxon>
        <taxon>Hexapoda</taxon>
        <taxon>Insecta</taxon>
        <taxon>Pterygota</taxon>
        <taxon>Neoptera</taxon>
        <taxon>Paraneoptera</taxon>
        <taxon>Hemiptera</taxon>
        <taxon>Sternorrhyncha</taxon>
        <taxon>Aleyrodoidea</taxon>
        <taxon>Aleyrodidae</taxon>
        <taxon>Aleyrodinae</taxon>
        <taxon>Bemisia</taxon>
    </lineage>
</organism>
<keyword evidence="15 25" id="KW-1133">Transmembrane helix</keyword>
<dbReference type="GO" id="GO:0070724">
    <property type="term" value="C:BMP receptor complex"/>
    <property type="evidence" value="ECO:0007669"/>
    <property type="project" value="TreeGrafter"/>
</dbReference>
<evidence type="ECO:0000259" key="28">
    <source>
        <dbReference type="PROSITE" id="PS51256"/>
    </source>
</evidence>
<feature type="domain" description="GS" evidence="28">
    <location>
        <begin position="249"/>
        <end position="278"/>
    </location>
</feature>